<evidence type="ECO:0000313" key="5">
    <source>
        <dbReference type="Proteomes" id="UP000186917"/>
    </source>
</evidence>
<dbReference type="Proteomes" id="UP000186917">
    <property type="component" value="Unassembled WGS sequence"/>
</dbReference>
<dbReference type="Pfam" id="PF16344">
    <property type="entry name" value="FecR_C"/>
    <property type="match status" value="1"/>
</dbReference>
<dbReference type="InterPro" id="IPR032508">
    <property type="entry name" value="FecR_C"/>
</dbReference>
<dbReference type="Gene3D" id="2.60.120.1440">
    <property type="match status" value="1"/>
</dbReference>
<dbReference type="PANTHER" id="PTHR30273">
    <property type="entry name" value="PERIPLASMIC SIGNAL SENSOR AND SIGMA FACTOR ACTIVATOR FECR-RELATED"/>
    <property type="match status" value="1"/>
</dbReference>
<dbReference type="FunFam" id="2.60.120.1440:FF:000001">
    <property type="entry name" value="Putative anti-sigma factor"/>
    <property type="match status" value="1"/>
</dbReference>
<dbReference type="InterPro" id="IPR006860">
    <property type="entry name" value="FecR"/>
</dbReference>
<evidence type="ECO:0000256" key="1">
    <source>
        <dbReference type="SAM" id="Phobius"/>
    </source>
</evidence>
<dbReference type="GO" id="GO:0016989">
    <property type="term" value="F:sigma factor antagonist activity"/>
    <property type="evidence" value="ECO:0007669"/>
    <property type="project" value="TreeGrafter"/>
</dbReference>
<feature type="domain" description="Protein FecR C-terminal" evidence="3">
    <location>
        <begin position="322"/>
        <end position="386"/>
    </location>
</feature>
<keyword evidence="1" id="KW-0812">Transmembrane</keyword>
<evidence type="ECO:0000259" key="2">
    <source>
        <dbReference type="Pfam" id="PF04773"/>
    </source>
</evidence>
<keyword evidence="1" id="KW-0472">Membrane</keyword>
<name>A0A173MIZ3_9BACT</name>
<dbReference type="RefSeq" id="WP_076381370.1">
    <property type="nucleotide sequence ID" value="NZ_AP017422.1"/>
</dbReference>
<keyword evidence="5" id="KW-1185">Reference proteome</keyword>
<feature type="domain" description="FecR protein" evidence="2">
    <location>
        <begin position="183"/>
        <end position="278"/>
    </location>
</feature>
<proteinExistence type="predicted"/>
<dbReference type="AlphaFoldDB" id="A0A173MIZ3"/>
<keyword evidence="1" id="KW-1133">Transmembrane helix</keyword>
<evidence type="ECO:0000259" key="3">
    <source>
        <dbReference type="Pfam" id="PF16344"/>
    </source>
</evidence>
<accession>A0A173MIZ3</accession>
<dbReference type="STRING" id="477680.SAMN05421788_10936"/>
<evidence type="ECO:0000313" key="4">
    <source>
        <dbReference type="EMBL" id="SIT29785.1"/>
    </source>
</evidence>
<dbReference type="EMBL" id="FTOR01000009">
    <property type="protein sequence ID" value="SIT29785.1"/>
    <property type="molecule type" value="Genomic_DNA"/>
</dbReference>
<gene>
    <name evidence="4" type="ORF">SAMN05421788_10936</name>
</gene>
<organism evidence="4 5">
    <name type="scientific">Filimonas lacunae</name>
    <dbReference type="NCBI Taxonomy" id="477680"/>
    <lineage>
        <taxon>Bacteria</taxon>
        <taxon>Pseudomonadati</taxon>
        <taxon>Bacteroidota</taxon>
        <taxon>Chitinophagia</taxon>
        <taxon>Chitinophagales</taxon>
        <taxon>Chitinophagaceae</taxon>
        <taxon>Filimonas</taxon>
    </lineage>
</organism>
<dbReference type="Pfam" id="PF04773">
    <property type="entry name" value="FecR"/>
    <property type="match status" value="1"/>
</dbReference>
<reference evidence="5" key="1">
    <citation type="submission" date="2017-01" db="EMBL/GenBank/DDBJ databases">
        <authorList>
            <person name="Varghese N."/>
            <person name="Submissions S."/>
        </authorList>
    </citation>
    <scope>NUCLEOTIDE SEQUENCE [LARGE SCALE GENOMIC DNA]</scope>
    <source>
        <strain evidence="5">DSM 21054</strain>
    </source>
</reference>
<protein>
    <submittedName>
        <fullName evidence="4">FecR family protein</fullName>
    </submittedName>
</protein>
<dbReference type="OrthoDB" id="622631at2"/>
<sequence length="391" mass="42417">MENKEYIQQLLGKYLANTASEKELHELFAALAKAPDYKEWEEMVMPVFTSQPAAPGYNPAEWEPVIQNIIQYKAAPAKVRRIPVFARMVAAAAVVFAIGTGAYIYYQHTASKQSAQGILAKNDIAPVGNKAVLTLADGSTVTLDNAAAGTLAKQGNVNVVKTGDNALSYTGSKATSGAMQYNTLRTPKGGQFQVVLPDGTKVWLNAASSIRYPVAFAANERSVEISGEAYLEVARNAAAPFKVLTAQQNIDVLGTNFNINAYNDEAAAKTTLIDGSIKINTPGSPQSYVLTPGQQLEVQPSGVRMNKQVDVQQVIAWKNGQLNMNNLDVKALMRQISRWYDVDIVFDGTLPQGHYGGLIDQKVYLSNIIEVLETQGIHTRLDGKELHVSAK</sequence>
<dbReference type="KEGG" id="fln:FLA_3639"/>
<dbReference type="PANTHER" id="PTHR30273:SF2">
    <property type="entry name" value="PROTEIN FECR"/>
    <property type="match status" value="1"/>
</dbReference>
<feature type="transmembrane region" description="Helical" evidence="1">
    <location>
        <begin position="84"/>
        <end position="106"/>
    </location>
</feature>
<dbReference type="InterPro" id="IPR012373">
    <property type="entry name" value="Ferrdict_sens_TM"/>
</dbReference>
<dbReference type="Gene3D" id="3.55.50.30">
    <property type="match status" value="1"/>
</dbReference>